<dbReference type="PANTHER" id="PTHR35767:SF1">
    <property type="entry name" value="HAPLESS PROTEIN"/>
    <property type="match status" value="1"/>
</dbReference>
<protein>
    <submittedName>
        <fullName evidence="1">Uncharacterized protein</fullName>
    </submittedName>
</protein>
<dbReference type="EMBL" id="CM035434">
    <property type="protein sequence ID" value="KAH7291396.1"/>
    <property type="molecule type" value="Genomic_DNA"/>
</dbReference>
<dbReference type="EMBL" id="CM035434">
    <property type="protein sequence ID" value="KAH7291395.1"/>
    <property type="molecule type" value="Genomic_DNA"/>
</dbReference>
<organism evidence="1 2">
    <name type="scientific">Ceratopteris richardii</name>
    <name type="common">Triangle waterfern</name>
    <dbReference type="NCBI Taxonomy" id="49495"/>
    <lineage>
        <taxon>Eukaryota</taxon>
        <taxon>Viridiplantae</taxon>
        <taxon>Streptophyta</taxon>
        <taxon>Embryophyta</taxon>
        <taxon>Tracheophyta</taxon>
        <taxon>Polypodiopsida</taxon>
        <taxon>Polypodiidae</taxon>
        <taxon>Polypodiales</taxon>
        <taxon>Pteridineae</taxon>
        <taxon>Pteridaceae</taxon>
        <taxon>Parkerioideae</taxon>
        <taxon>Ceratopteris</taxon>
    </lineage>
</organism>
<dbReference type="PANTHER" id="PTHR35767">
    <property type="entry name" value="HAPLESS PROTEIN"/>
    <property type="match status" value="1"/>
</dbReference>
<dbReference type="OrthoDB" id="1929441at2759"/>
<dbReference type="Proteomes" id="UP000825935">
    <property type="component" value="Chromosome 29"/>
</dbReference>
<keyword evidence="2" id="KW-1185">Reference proteome</keyword>
<dbReference type="EMBL" id="CM035434">
    <property type="protein sequence ID" value="KAH7291392.1"/>
    <property type="molecule type" value="Genomic_DNA"/>
</dbReference>
<proteinExistence type="predicted"/>
<evidence type="ECO:0000313" key="1">
    <source>
        <dbReference type="EMBL" id="KAH7291393.1"/>
    </source>
</evidence>
<comment type="caution">
    <text evidence="1">The sequence shown here is derived from an EMBL/GenBank/DDBJ whole genome shotgun (WGS) entry which is preliminary data.</text>
</comment>
<accession>A0A8T2R786</accession>
<dbReference type="Gene3D" id="3.30.160.60">
    <property type="entry name" value="Classic Zinc Finger"/>
    <property type="match status" value="1"/>
</dbReference>
<evidence type="ECO:0000313" key="2">
    <source>
        <dbReference type="Proteomes" id="UP000825935"/>
    </source>
</evidence>
<dbReference type="EMBL" id="CM035434">
    <property type="protein sequence ID" value="KAH7291394.1"/>
    <property type="molecule type" value="Genomic_DNA"/>
</dbReference>
<sequence length="382" mass="42651">MPLDEHAHIFDSPSFKIRNFVSMIRRKNLSKCWPFSQRILDRCLLLGIEVELPPLNPCVNHCMFDNYKDEVQIPFNTHCVKDEPYGFSDESTYQFTSVKVVQSSRTVDDSEKMISDEADEGRIAEIDGLLSKNTCLSLSQEPDMTCIKPYTGSCWDDNILSVSAGDASVSSSQMLRKCKPEFLDHQSSNVPEPFGVLQVGADDVAAERPNNGVSQTVRKKGFVTNAMQSVKLDNSLRVWPRKTALCKFHFPTLSNLEVTSENGSPITKCGPFLKSINVNRDGCMQETGKSKHAVSLGSLGSKADACMLQVCPICSKFSSASNIALNAHIDHCLILNEADIRPAKKRFKIRKLRSMVDIYATAASRTLEDLERDNQMQSMHRV</sequence>
<name>A0A8T2R786_CERRI</name>
<reference evidence="1" key="1">
    <citation type="submission" date="2021-08" db="EMBL/GenBank/DDBJ databases">
        <title>WGS assembly of Ceratopteris richardii.</title>
        <authorList>
            <person name="Marchant D.B."/>
            <person name="Chen G."/>
            <person name="Jenkins J."/>
            <person name="Shu S."/>
            <person name="Leebens-Mack J."/>
            <person name="Grimwood J."/>
            <person name="Schmutz J."/>
            <person name="Soltis P."/>
            <person name="Soltis D."/>
            <person name="Chen Z.-H."/>
        </authorList>
    </citation>
    <scope>NUCLEOTIDE SEQUENCE</scope>
    <source>
        <strain evidence="1">Whitten #5841</strain>
        <tissue evidence="1">Leaf</tissue>
    </source>
</reference>
<gene>
    <name evidence="1" type="ORF">KP509_29G015100</name>
</gene>
<dbReference type="EMBL" id="CM035434">
    <property type="protein sequence ID" value="KAH7291393.1"/>
    <property type="molecule type" value="Genomic_DNA"/>
</dbReference>
<dbReference type="AlphaFoldDB" id="A0A8T2R786"/>